<feature type="disulfide bond" evidence="3">
    <location>
        <begin position="179"/>
        <end position="188"/>
    </location>
</feature>
<dbReference type="CDD" id="cd09218">
    <property type="entry name" value="TLP-PA"/>
    <property type="match status" value="1"/>
</dbReference>
<evidence type="ECO:0000256" key="2">
    <source>
        <dbReference type="ARBA" id="ARBA00023157"/>
    </source>
</evidence>
<feature type="chain" id="PRO_5003939794" evidence="4">
    <location>
        <begin position="19"/>
        <end position="239"/>
    </location>
</feature>
<evidence type="ECO:0000313" key="5">
    <source>
        <dbReference type="EMBL" id="AFZ78845.1"/>
    </source>
</evidence>
<dbReference type="AlphaFoldDB" id="L0ATL9"/>
<feature type="disulfide bond" evidence="3">
    <location>
        <begin position="189"/>
        <end position="199"/>
    </location>
</feature>
<feature type="disulfide bond" evidence="3">
    <location>
        <begin position="160"/>
        <end position="175"/>
    </location>
</feature>
<dbReference type="PROSITE" id="PS51367">
    <property type="entry name" value="THAUMATIN_2"/>
    <property type="match status" value="1"/>
</dbReference>
<feature type="disulfide bond" evidence="3">
    <location>
        <begin position="152"/>
        <end position="212"/>
    </location>
</feature>
<feature type="disulfide bond" evidence="3">
    <location>
        <begin position="90"/>
        <end position="96"/>
    </location>
</feature>
<dbReference type="InterPro" id="IPR037176">
    <property type="entry name" value="Osmotin/thaumatin-like_sf"/>
</dbReference>
<keyword evidence="2 3" id="KW-1015">Disulfide bond</keyword>
<proteinExistence type="evidence at transcript level"/>
<reference evidence="5" key="1">
    <citation type="submission" date="2012-10" db="EMBL/GenBank/DDBJ databases">
        <title>Immune-Related transcriptome of Coptotermes formosanus Shiraki workers: the defense mechanism.</title>
        <authorList>
            <person name="Hussain A."/>
            <person name="Li Y.F."/>
            <person name="Cheng Y."/>
            <person name="Liu Y."/>
            <person name="Chen C.C."/>
            <person name="Wen S.Y."/>
        </authorList>
    </citation>
    <scope>NUCLEOTIDE SEQUENCE</scope>
</reference>
<feature type="signal peptide" evidence="4">
    <location>
        <begin position="1"/>
        <end position="18"/>
    </location>
</feature>
<dbReference type="FunFam" id="2.60.110.10:FF:000002">
    <property type="entry name" value="Thaumatin-like protein 1a"/>
    <property type="match status" value="1"/>
</dbReference>
<dbReference type="Gene3D" id="2.60.110.10">
    <property type="entry name" value="Thaumatin"/>
    <property type="match status" value="1"/>
</dbReference>
<feature type="disulfide bond" evidence="3">
    <location>
        <begin position="27"/>
        <end position="239"/>
    </location>
</feature>
<keyword evidence="4" id="KW-0732">Signal</keyword>
<name>L0ATL9_COPFO</name>
<dbReference type="PIRSF" id="PIRSF002703">
    <property type="entry name" value="Thaumatin"/>
    <property type="match status" value="1"/>
</dbReference>
<dbReference type="EMBL" id="JX915879">
    <property type="protein sequence ID" value="AFZ78845.1"/>
    <property type="molecule type" value="mRNA"/>
</dbReference>
<protein>
    <submittedName>
        <fullName evidence="5">Thaumatin-like protein 3</fullName>
    </submittedName>
</protein>
<dbReference type="PANTHER" id="PTHR31048">
    <property type="entry name" value="OS03G0233200 PROTEIN"/>
    <property type="match status" value="1"/>
</dbReference>
<organism evidence="5">
    <name type="scientific">Coptotermes formosanus</name>
    <name type="common">Formosan subterranean termite</name>
    <dbReference type="NCBI Taxonomy" id="36987"/>
    <lineage>
        <taxon>Eukaryota</taxon>
        <taxon>Metazoa</taxon>
        <taxon>Ecdysozoa</taxon>
        <taxon>Arthropoda</taxon>
        <taxon>Hexapoda</taxon>
        <taxon>Insecta</taxon>
        <taxon>Pterygota</taxon>
        <taxon>Neoptera</taxon>
        <taxon>Polyneoptera</taxon>
        <taxon>Dictyoptera</taxon>
        <taxon>Blattodea</taxon>
        <taxon>Blattoidea</taxon>
        <taxon>Termitoidae</taxon>
        <taxon>Rhinotermitidae</taxon>
        <taxon>Coptotermes</taxon>
    </lineage>
</organism>
<dbReference type="Pfam" id="PF00314">
    <property type="entry name" value="Thaumatin"/>
    <property type="match status" value="1"/>
</dbReference>
<dbReference type="InterPro" id="IPR001938">
    <property type="entry name" value="Thaumatin"/>
</dbReference>
<feature type="disulfide bond" evidence="3">
    <location>
        <begin position="147"/>
        <end position="229"/>
    </location>
</feature>
<evidence type="ECO:0000256" key="1">
    <source>
        <dbReference type="ARBA" id="ARBA00010607"/>
    </source>
</evidence>
<dbReference type="SMART" id="SM00205">
    <property type="entry name" value="THN"/>
    <property type="match status" value="1"/>
</dbReference>
<comment type="similarity">
    <text evidence="1">Belongs to the thaumatin family.</text>
</comment>
<evidence type="ECO:0000256" key="3">
    <source>
        <dbReference type="PIRSR" id="PIRSR002703-1"/>
    </source>
</evidence>
<accession>L0ATL9</accession>
<evidence type="ECO:0000256" key="4">
    <source>
        <dbReference type="SAM" id="SignalP"/>
    </source>
</evidence>
<dbReference type="SUPFAM" id="SSF49870">
    <property type="entry name" value="Osmotin, thaumatin-like protein"/>
    <property type="match status" value="1"/>
</dbReference>
<feature type="disulfide bond" evidence="3">
    <location>
        <begin position="75"/>
        <end position="85"/>
    </location>
</feature>
<sequence length="239" mass="25178">MAVVQMLTFLTVAGLATGRNFNLQNNCGYTIWVGILGNGDKWTPENGGFVLNSGDTRTVDIADGWGGRFWARTGCNFDGNGQGPCETGDCGNKLNCNGAGGVPPVTLAEITLNGDSGQDFYDVSLVDGFNVPVQFTPTAGGGDGYRCTTAGCRNDLNPGCPENLKIWNGGNVVACKSSCAATNSDQDCCRGPNGTPDTCQPSPSCSYFKNQCPGAYCYAYDDQASTFTCQNTDYNIVFC</sequence>
<dbReference type="PRINTS" id="PR00347">
    <property type="entry name" value="THAUMATIN"/>
</dbReference>